<name>A0A478FRQ2_9MOLU</name>
<dbReference type="EMBL" id="BIMN01000003">
    <property type="protein sequence ID" value="GCE63744.1"/>
    <property type="molecule type" value="Genomic_DNA"/>
</dbReference>
<accession>A0A478FRQ2</accession>
<comment type="caution">
    <text evidence="2">The sequence shown here is derived from an EMBL/GenBank/DDBJ whole genome shotgun (WGS) entry which is preliminary data.</text>
</comment>
<gene>
    <name evidence="2" type="ORF">MHSWG343_07440</name>
</gene>
<evidence type="ECO:0000313" key="2">
    <source>
        <dbReference type="EMBL" id="GCE63744.1"/>
    </source>
</evidence>
<keyword evidence="1" id="KW-0175">Coiled coil</keyword>
<reference evidence="2 3" key="1">
    <citation type="submission" date="2019-01" db="EMBL/GenBank/DDBJ databases">
        <title>Draft genome sequences of Candidatus Mycoplasma haemohominis SWG34-3 identified from a patient with pyrexia, anemia and liver dysfunction.</title>
        <authorList>
            <person name="Sekizuka T."/>
            <person name="Hattori N."/>
            <person name="Katano H."/>
            <person name="Takuma T."/>
            <person name="Ito T."/>
            <person name="Arai N."/>
            <person name="Yanai R."/>
            <person name="Ishii S."/>
            <person name="Miura Y."/>
            <person name="Tokunaga T."/>
            <person name="Watanabe H."/>
            <person name="Nomura N."/>
            <person name="Eguchi J."/>
            <person name="Arai T."/>
            <person name="Hasegawa H."/>
            <person name="Nakamaki T."/>
            <person name="Wakita T."/>
            <person name="Niki Y."/>
            <person name="Kuroda M."/>
        </authorList>
    </citation>
    <scope>NUCLEOTIDE SEQUENCE [LARGE SCALE GENOMIC DNA]</scope>
    <source>
        <strain evidence="2">SWG34-3</strain>
    </source>
</reference>
<evidence type="ECO:0000256" key="1">
    <source>
        <dbReference type="SAM" id="Coils"/>
    </source>
</evidence>
<sequence length="225" mass="26040">MELIPSYAKLGLGGGAILATSSVGTIQAKKSFQNEKFNDKSADKSQQKIGFSFAEIFVTSGNQKGLRVTKSDSYKNLSSNEKEWWEDRFAKMYAERSKNKSYRFGLLIPSTLLKTETSDKETAKAKIKELNKEEDQKYMENFYQECRNLSRFVLSRTSDVNYWEKHVVKFLNKSDTTVDDEEKKGRYFRDAWVACSEEGKDEKVPASWPYYNDIKTKKSNWTGRK</sequence>
<dbReference type="Proteomes" id="UP000324831">
    <property type="component" value="Unassembled WGS sequence"/>
</dbReference>
<protein>
    <submittedName>
        <fullName evidence="2">Uncharacterized protein</fullName>
    </submittedName>
</protein>
<evidence type="ECO:0000313" key="3">
    <source>
        <dbReference type="Proteomes" id="UP000324831"/>
    </source>
</evidence>
<proteinExistence type="predicted"/>
<dbReference type="AlphaFoldDB" id="A0A478FRQ2"/>
<organism evidence="2 3">
    <name type="scientific">Candidatus Mycoplasma haematohominis</name>
    <dbReference type="NCBI Taxonomy" id="1494318"/>
    <lineage>
        <taxon>Bacteria</taxon>
        <taxon>Bacillati</taxon>
        <taxon>Mycoplasmatota</taxon>
        <taxon>Mollicutes</taxon>
        <taxon>Mycoplasmataceae</taxon>
        <taxon>Mycoplasma</taxon>
    </lineage>
</organism>
<feature type="coiled-coil region" evidence="1">
    <location>
        <begin position="113"/>
        <end position="140"/>
    </location>
</feature>